<dbReference type="PROSITE" id="PS51168">
    <property type="entry name" value="CHORISMATE_MUT_2"/>
    <property type="match status" value="1"/>
</dbReference>
<dbReference type="NCBIfam" id="NF006691">
    <property type="entry name" value="PRK09239.1"/>
    <property type="match status" value="1"/>
</dbReference>
<dbReference type="EMBL" id="FNMZ01000015">
    <property type="protein sequence ID" value="SDX95650.1"/>
    <property type="molecule type" value="Genomic_DNA"/>
</dbReference>
<dbReference type="InterPro" id="IPR051331">
    <property type="entry name" value="Chorismate_mutase-related"/>
</dbReference>
<dbReference type="InterPro" id="IPR036979">
    <property type="entry name" value="CM_dom_sf"/>
</dbReference>
<keyword evidence="2" id="KW-0413">Isomerase</keyword>
<dbReference type="Proteomes" id="UP000199118">
    <property type="component" value="Unassembled WGS sequence"/>
</dbReference>
<dbReference type="GO" id="GO:0004106">
    <property type="term" value="F:chorismate mutase activity"/>
    <property type="evidence" value="ECO:0007669"/>
    <property type="project" value="UniProtKB-EC"/>
</dbReference>
<organism evidence="4 5">
    <name type="scientific">Albimonas donghaensis</name>
    <dbReference type="NCBI Taxonomy" id="356660"/>
    <lineage>
        <taxon>Bacteria</taxon>
        <taxon>Pseudomonadati</taxon>
        <taxon>Pseudomonadota</taxon>
        <taxon>Alphaproteobacteria</taxon>
        <taxon>Rhodobacterales</taxon>
        <taxon>Paracoccaceae</taxon>
        <taxon>Albimonas</taxon>
    </lineage>
</organism>
<proteinExistence type="predicted"/>
<dbReference type="SUPFAM" id="SSF48600">
    <property type="entry name" value="Chorismate mutase II"/>
    <property type="match status" value="1"/>
</dbReference>
<dbReference type="PANTHER" id="PTHR38041:SF1">
    <property type="entry name" value="CHORISMATE MUTASE"/>
    <property type="match status" value="1"/>
</dbReference>
<dbReference type="Pfam" id="PF01817">
    <property type="entry name" value="CM_2"/>
    <property type="match status" value="1"/>
</dbReference>
<feature type="domain" description="Chorismate mutase" evidence="3">
    <location>
        <begin position="19"/>
        <end position="110"/>
    </location>
</feature>
<dbReference type="EC" id="5.4.99.5" evidence="1"/>
<dbReference type="RefSeq" id="WP_092685534.1">
    <property type="nucleotide sequence ID" value="NZ_FNMZ01000015.1"/>
</dbReference>
<evidence type="ECO:0000256" key="2">
    <source>
        <dbReference type="ARBA" id="ARBA00023235"/>
    </source>
</evidence>
<dbReference type="PANTHER" id="PTHR38041">
    <property type="entry name" value="CHORISMATE MUTASE"/>
    <property type="match status" value="1"/>
</dbReference>
<dbReference type="GO" id="GO:0009697">
    <property type="term" value="P:salicylic acid biosynthetic process"/>
    <property type="evidence" value="ECO:0007669"/>
    <property type="project" value="TreeGrafter"/>
</dbReference>
<reference evidence="4 5" key="1">
    <citation type="submission" date="2016-10" db="EMBL/GenBank/DDBJ databases">
        <authorList>
            <person name="de Groot N.N."/>
        </authorList>
    </citation>
    <scope>NUCLEOTIDE SEQUENCE [LARGE SCALE GENOMIC DNA]</scope>
    <source>
        <strain evidence="4 5">DSM 17890</strain>
    </source>
</reference>
<dbReference type="STRING" id="356660.SAMN05444336_1158"/>
<dbReference type="GO" id="GO:0046417">
    <property type="term" value="P:chorismate metabolic process"/>
    <property type="evidence" value="ECO:0007669"/>
    <property type="project" value="InterPro"/>
</dbReference>
<evidence type="ECO:0000313" key="4">
    <source>
        <dbReference type="EMBL" id="SDX95650.1"/>
    </source>
</evidence>
<keyword evidence="5" id="KW-1185">Reference proteome</keyword>
<dbReference type="InterPro" id="IPR002701">
    <property type="entry name" value="CM_II_prokaryot"/>
</dbReference>
<dbReference type="InterPro" id="IPR036263">
    <property type="entry name" value="Chorismate_II_sf"/>
</dbReference>
<dbReference type="SMART" id="SM00830">
    <property type="entry name" value="CM_2"/>
    <property type="match status" value="1"/>
</dbReference>
<dbReference type="Gene3D" id="1.20.59.10">
    <property type="entry name" value="Chorismate mutase"/>
    <property type="match status" value="1"/>
</dbReference>
<evidence type="ECO:0000313" key="5">
    <source>
        <dbReference type="Proteomes" id="UP000199118"/>
    </source>
</evidence>
<name>A0A1H3FXJ0_9RHOB</name>
<accession>A0A1H3FXJ0</accession>
<dbReference type="NCBIfam" id="TIGR01795">
    <property type="entry name" value="CM_mono_cladeE"/>
    <property type="match status" value="1"/>
</dbReference>
<dbReference type="AlphaFoldDB" id="A0A1H3FXJ0"/>
<evidence type="ECO:0000259" key="3">
    <source>
        <dbReference type="PROSITE" id="PS51168"/>
    </source>
</evidence>
<protein>
    <recommendedName>
        <fullName evidence="1">chorismate mutase</fullName>
        <ecNumber evidence="1">5.4.99.5</ecNumber>
    </recommendedName>
</protein>
<sequence length="111" mass="12282">MTDAPDLPGAEAAPETDAERASRLLAGLRGDIDNLDAILVYTLAQRFKATQAVGRLKAAHDLPPADPDREARQVERLRRLANDAELDPVFAESFLAFIIQEVIRHHEKLKS</sequence>
<dbReference type="InterPro" id="IPR010951">
    <property type="entry name" value="CM_bact"/>
</dbReference>
<gene>
    <name evidence="4" type="ORF">SAMN05444336_1158</name>
</gene>
<evidence type="ECO:0000256" key="1">
    <source>
        <dbReference type="ARBA" id="ARBA00012404"/>
    </source>
</evidence>
<dbReference type="OrthoDB" id="3267837at2"/>